<evidence type="ECO:0000313" key="2">
    <source>
        <dbReference type="Proteomes" id="UP001162483"/>
    </source>
</evidence>
<accession>A0ABN9A7A3</accession>
<dbReference type="EMBL" id="CATNWA010000019">
    <property type="protein sequence ID" value="CAI9531708.1"/>
    <property type="molecule type" value="Genomic_DNA"/>
</dbReference>
<keyword evidence="2" id="KW-1185">Reference proteome</keyword>
<name>A0ABN9A7A3_9NEOB</name>
<gene>
    <name evidence="1" type="ORF">SPARVUS_LOCUS47104</name>
</gene>
<evidence type="ECO:0000313" key="1">
    <source>
        <dbReference type="EMBL" id="CAI9531708.1"/>
    </source>
</evidence>
<comment type="caution">
    <text evidence="1">The sequence shown here is derived from an EMBL/GenBank/DDBJ whole genome shotgun (WGS) entry which is preliminary data.</text>
</comment>
<dbReference type="Proteomes" id="UP001162483">
    <property type="component" value="Unassembled WGS sequence"/>
</dbReference>
<proteinExistence type="predicted"/>
<protein>
    <submittedName>
        <fullName evidence="1">Uncharacterized protein</fullName>
    </submittedName>
</protein>
<sequence>MGPLCPCPNSKKPMKKLRIRLVKILSLSPSLNKQSILVARAQPHSKAGAD</sequence>
<reference evidence="1" key="1">
    <citation type="submission" date="2023-05" db="EMBL/GenBank/DDBJ databases">
        <authorList>
            <person name="Stuckert A."/>
        </authorList>
    </citation>
    <scope>NUCLEOTIDE SEQUENCE</scope>
</reference>
<organism evidence="1 2">
    <name type="scientific">Staurois parvus</name>
    <dbReference type="NCBI Taxonomy" id="386267"/>
    <lineage>
        <taxon>Eukaryota</taxon>
        <taxon>Metazoa</taxon>
        <taxon>Chordata</taxon>
        <taxon>Craniata</taxon>
        <taxon>Vertebrata</taxon>
        <taxon>Euteleostomi</taxon>
        <taxon>Amphibia</taxon>
        <taxon>Batrachia</taxon>
        <taxon>Anura</taxon>
        <taxon>Neobatrachia</taxon>
        <taxon>Ranoidea</taxon>
        <taxon>Ranidae</taxon>
        <taxon>Staurois</taxon>
    </lineage>
</organism>